<accession>A8A977</accession>
<dbReference type="GO" id="GO:0016625">
    <property type="term" value="F:oxidoreductase activity, acting on the aldehyde or oxo group of donors, iron-sulfur protein as acceptor"/>
    <property type="evidence" value="ECO:0007669"/>
    <property type="project" value="InterPro"/>
</dbReference>
<reference evidence="8 9" key="1">
    <citation type="journal article" date="2008" name="Genome Biol.">
        <title>A genomic analysis of the archaeal system Ignicoccus hospitalis-Nanoarchaeum equitans.</title>
        <authorList>
            <person name="Podar M."/>
            <person name="Anderson I."/>
            <person name="Makarova K.S."/>
            <person name="Elkins J.G."/>
            <person name="Ivanova N."/>
            <person name="Wall M.A."/>
            <person name="Lykidis A."/>
            <person name="Mavromatis K."/>
            <person name="Sun H."/>
            <person name="Hudson M.E."/>
            <person name="Chen W."/>
            <person name="Deciu C."/>
            <person name="Hutchison D."/>
            <person name="Eads J.R."/>
            <person name="Anderson A."/>
            <person name="Fernandes F."/>
            <person name="Szeto E."/>
            <person name="Lapidus A."/>
            <person name="Kyrpides N.C."/>
            <person name="Saier M.H.Jr."/>
            <person name="Richardson P.M."/>
            <person name="Rachel R."/>
            <person name="Huber H."/>
            <person name="Eisen J.A."/>
            <person name="Koonin E.V."/>
            <person name="Keller M."/>
            <person name="Stetter K.O."/>
        </authorList>
    </citation>
    <scope>NUCLEOTIDE SEQUENCE [LARGE SCALE GENOMIC DNA]</scope>
    <source>
        <strain evidence="9">KIN4/I / DSM 18386 / JCM 14125</strain>
    </source>
</reference>
<dbReference type="Gene3D" id="3.60.9.10">
    <property type="entry name" value="Aldehyde ferredoxin oxidoreductase, N-terminal domain"/>
    <property type="match status" value="1"/>
</dbReference>
<evidence type="ECO:0000313" key="9">
    <source>
        <dbReference type="Proteomes" id="UP000000262"/>
    </source>
</evidence>
<keyword evidence="6" id="KW-0411">Iron-sulfur</keyword>
<dbReference type="PANTHER" id="PTHR30038:SF7">
    <property type="entry name" value="TUNGSTEN-CONTAINING GLYCERALDEHYDE-3-PHOSPHATE:FERREDOXIN OXIDOREDUCTASE"/>
    <property type="match status" value="1"/>
</dbReference>
<comment type="cofactor">
    <cofactor evidence="1">
        <name>[4Fe-4S] cluster</name>
        <dbReference type="ChEBI" id="CHEBI:49883"/>
    </cofactor>
</comment>
<dbReference type="PANTHER" id="PTHR30038">
    <property type="entry name" value="ALDEHYDE FERREDOXIN OXIDOREDUCTASE"/>
    <property type="match status" value="1"/>
</dbReference>
<dbReference type="SUPFAM" id="SSF56228">
    <property type="entry name" value="Aldehyde ferredoxin oxidoreductase, N-terminal domain"/>
    <property type="match status" value="1"/>
</dbReference>
<keyword evidence="3" id="KW-0004">4Fe-4S</keyword>
<evidence type="ECO:0000256" key="5">
    <source>
        <dbReference type="ARBA" id="ARBA00023004"/>
    </source>
</evidence>
<protein>
    <submittedName>
        <fullName evidence="8">Glyceraldehyde-3-phosphate ferredoxin oxidoreductase</fullName>
    </submittedName>
</protein>
<proteinExistence type="inferred from homology"/>
<keyword evidence="4" id="KW-0479">Metal-binding</keyword>
<dbReference type="AlphaFoldDB" id="A8A977"/>
<dbReference type="PhylomeDB" id="A8A977"/>
<dbReference type="Pfam" id="PF01314">
    <property type="entry name" value="AFOR_C"/>
    <property type="match status" value="1"/>
</dbReference>
<dbReference type="InterPro" id="IPR036021">
    <property type="entry name" value="Tungsten_al_ferr_oxy-like_C"/>
</dbReference>
<dbReference type="InterPro" id="IPR001203">
    <property type="entry name" value="OxRdtase_Ald_Fedxn_C"/>
</dbReference>
<dbReference type="KEGG" id="iho:Igni_0296"/>
<evidence type="ECO:0000313" key="8">
    <source>
        <dbReference type="EMBL" id="ABU81479.1"/>
    </source>
</evidence>
<evidence type="ECO:0000259" key="7">
    <source>
        <dbReference type="SMART" id="SM00790"/>
    </source>
</evidence>
<dbReference type="STRING" id="453591.Igni_0296"/>
<name>A8A977_IGNH4</name>
<dbReference type="SMART" id="SM00790">
    <property type="entry name" value="AFOR_N"/>
    <property type="match status" value="1"/>
</dbReference>
<dbReference type="Gene3D" id="1.10.569.10">
    <property type="entry name" value="Aldehyde Ferredoxin Oxidoreductase Protein, subunit A, domain 2"/>
    <property type="match status" value="1"/>
</dbReference>
<evidence type="ECO:0000256" key="4">
    <source>
        <dbReference type="ARBA" id="ARBA00022723"/>
    </source>
</evidence>
<dbReference type="HOGENOM" id="CLU_440510_0_0_2"/>
<dbReference type="GO" id="GO:0009055">
    <property type="term" value="F:electron transfer activity"/>
    <property type="evidence" value="ECO:0007669"/>
    <property type="project" value="InterPro"/>
</dbReference>
<dbReference type="GO" id="GO:0046872">
    <property type="term" value="F:metal ion binding"/>
    <property type="evidence" value="ECO:0007669"/>
    <property type="project" value="UniProtKB-KW"/>
</dbReference>
<dbReference type="SUPFAM" id="SSF48310">
    <property type="entry name" value="Aldehyde ferredoxin oxidoreductase, C-terminal domains"/>
    <property type="match status" value="1"/>
</dbReference>
<dbReference type="InterPro" id="IPR036503">
    <property type="entry name" value="Ald_Fedxn_OxRdtase_N_sf"/>
</dbReference>
<evidence type="ECO:0000256" key="2">
    <source>
        <dbReference type="ARBA" id="ARBA00011032"/>
    </source>
</evidence>
<gene>
    <name evidence="8" type="ordered locus">Igni_0296</name>
</gene>
<feature type="domain" description="Aldehyde ferredoxin oxidoreductase N-terminal" evidence="7">
    <location>
        <begin position="27"/>
        <end position="234"/>
    </location>
</feature>
<dbReference type="eggNOG" id="arCOG05072">
    <property type="taxonomic scope" value="Archaea"/>
</dbReference>
<evidence type="ECO:0000256" key="6">
    <source>
        <dbReference type="ARBA" id="ARBA00023014"/>
    </source>
</evidence>
<dbReference type="EMBL" id="CP000816">
    <property type="protein sequence ID" value="ABU81479.1"/>
    <property type="molecule type" value="Genomic_DNA"/>
</dbReference>
<evidence type="ECO:0000256" key="1">
    <source>
        <dbReference type="ARBA" id="ARBA00001966"/>
    </source>
</evidence>
<sequence>MNAPTLWFPFLELSRANGLREPLINPIEIDLEEENWRRININALGPVEAGVKLHLKYQTQDWDPVEKNLVVMGTGPFARSPFFGSNRLIIVFKSPMTRGLHVTAAGGAGFDFISSGTSLVVFKGRANSPKIVLLEGDEEGLKDVKFKNVTSDAFNYGGYFGTFALSKYVYDNYSPARAVAVGPFSLFSVSGSLVSIERLGNELSPFAVDFFGRGGPGSALARAHNVWAVGFGGRYEPPEVPGDLPERLSREAFGKSYVEAVLEATTKYRYDPKYKSGGTFGVNYVYYRDLIPMFAFNSIYYSDETRTRLSKMIIKYFWTPFVEETIKRRVFGGCGDPCPAACKKVWRGVKLDYEPSNAMGPLIGVFKLDLTVKLIEVVDSYGMDAIEAGHVVSWLMDALYRNLLRPEELGVSEPPSFDPSHFEVEESEKNYEIAKKILEQYAKGVGVPGEAAKRGLRGAAKYLDRELPSRTERVKFEDLAVYVAFGEKGYMTPNLYWAPGMVAPLYVLGRYWTNYRPTFDEPEKFAESSFKRALKELIIDNAGICRFHRKWAERLVGEMYKEMVGAEVNDEYAKAVYRSVAVYNVEAGAEPVPWESKKTYDVVRTMAKRVMPEKWGRLFDEGKGIEWWARFKARVEELLEIRPPRREGGVKP</sequence>
<comment type="similarity">
    <text evidence="2">Belongs to the AOR/FOR family.</text>
</comment>
<dbReference type="Pfam" id="PF02730">
    <property type="entry name" value="AFOR_N"/>
    <property type="match status" value="1"/>
</dbReference>
<dbReference type="InterPro" id="IPR051919">
    <property type="entry name" value="W-dependent_AOR"/>
</dbReference>
<organism evidence="8 9">
    <name type="scientific">Ignicoccus hospitalis (strain KIN4/I / DSM 18386 / JCM 14125)</name>
    <dbReference type="NCBI Taxonomy" id="453591"/>
    <lineage>
        <taxon>Archaea</taxon>
        <taxon>Thermoproteota</taxon>
        <taxon>Thermoprotei</taxon>
        <taxon>Desulfurococcales</taxon>
        <taxon>Desulfurococcaceae</taxon>
        <taxon>Ignicoccus</taxon>
    </lineage>
</organism>
<keyword evidence="9" id="KW-1185">Reference proteome</keyword>
<dbReference type="InterPro" id="IPR013983">
    <property type="entry name" value="Ald_Fedxn_OxRdtase_N"/>
</dbReference>
<dbReference type="Proteomes" id="UP000000262">
    <property type="component" value="Chromosome"/>
</dbReference>
<evidence type="ECO:0000256" key="3">
    <source>
        <dbReference type="ARBA" id="ARBA00022485"/>
    </source>
</evidence>
<dbReference type="InterPro" id="IPR013984">
    <property type="entry name" value="Ald_Fedxn_OxRdtase_dom2"/>
</dbReference>
<keyword evidence="5" id="KW-0408">Iron</keyword>
<dbReference type="GO" id="GO:0051539">
    <property type="term" value="F:4 iron, 4 sulfur cluster binding"/>
    <property type="evidence" value="ECO:0007669"/>
    <property type="project" value="UniProtKB-KW"/>
</dbReference>